<reference evidence="2 3" key="1">
    <citation type="submission" date="2015-10" db="EMBL/GenBank/DDBJ databases">
        <title>Full genome of DAOMC 229536 Phialocephala scopiformis, a fungal endophyte of spruce producing the potent anti-insectan compound rugulosin.</title>
        <authorList>
            <consortium name="DOE Joint Genome Institute"/>
            <person name="Walker A.K."/>
            <person name="Frasz S.L."/>
            <person name="Seifert K.A."/>
            <person name="Miller J.D."/>
            <person name="Mondo S.J."/>
            <person name="Labutti K."/>
            <person name="Lipzen A."/>
            <person name="Dockter R."/>
            <person name="Kennedy M."/>
            <person name="Grigoriev I.V."/>
            <person name="Spatafora J.W."/>
        </authorList>
    </citation>
    <scope>NUCLEOTIDE SEQUENCE [LARGE SCALE GENOMIC DNA]</scope>
    <source>
        <strain evidence="2 3">CBS 120377</strain>
    </source>
</reference>
<dbReference type="GeneID" id="28816610"/>
<dbReference type="Proteomes" id="UP000070700">
    <property type="component" value="Unassembled WGS sequence"/>
</dbReference>
<accession>A0A132B6E2</accession>
<organism evidence="2 3">
    <name type="scientific">Mollisia scopiformis</name>
    <name type="common">Conifer needle endophyte fungus</name>
    <name type="synonym">Phialocephala scopiformis</name>
    <dbReference type="NCBI Taxonomy" id="149040"/>
    <lineage>
        <taxon>Eukaryota</taxon>
        <taxon>Fungi</taxon>
        <taxon>Dikarya</taxon>
        <taxon>Ascomycota</taxon>
        <taxon>Pezizomycotina</taxon>
        <taxon>Leotiomycetes</taxon>
        <taxon>Helotiales</taxon>
        <taxon>Mollisiaceae</taxon>
        <taxon>Mollisia</taxon>
    </lineage>
</organism>
<keyword evidence="3" id="KW-1185">Reference proteome</keyword>
<protein>
    <submittedName>
        <fullName evidence="2">Uncharacterized protein</fullName>
    </submittedName>
</protein>
<dbReference type="RefSeq" id="XP_018062327.1">
    <property type="nucleotide sequence ID" value="XM_018206884.1"/>
</dbReference>
<dbReference type="InParanoid" id="A0A132B6E2"/>
<dbReference type="KEGG" id="psco:LY89DRAFT_346175"/>
<dbReference type="EMBL" id="KQ947437">
    <property type="protein sequence ID" value="KUJ07972.1"/>
    <property type="molecule type" value="Genomic_DNA"/>
</dbReference>
<dbReference type="AlphaFoldDB" id="A0A132B6E2"/>
<evidence type="ECO:0000256" key="1">
    <source>
        <dbReference type="SAM" id="MobiDB-lite"/>
    </source>
</evidence>
<proteinExistence type="predicted"/>
<evidence type="ECO:0000313" key="3">
    <source>
        <dbReference type="Proteomes" id="UP000070700"/>
    </source>
</evidence>
<gene>
    <name evidence="2" type="ORF">LY89DRAFT_346175</name>
</gene>
<name>A0A132B6E2_MOLSC</name>
<sequence length="136" mass="14856">MHVSDSACTQFHDTCPSSTVTKHLCCSQTPNGFIRNKNLGSRHLQVVSNTSRANISLPLHCTSNPNSGRTGIYKQEPPFPPPPPVATSQPPINPTKIPTRIPAPRTAAAHITHIVEDLDFLFFDSGDLVRGERCVF</sequence>
<evidence type="ECO:0000313" key="2">
    <source>
        <dbReference type="EMBL" id="KUJ07972.1"/>
    </source>
</evidence>
<feature type="region of interest" description="Disordered" evidence="1">
    <location>
        <begin position="63"/>
        <end position="100"/>
    </location>
</feature>